<dbReference type="InterPro" id="IPR036412">
    <property type="entry name" value="HAD-like_sf"/>
</dbReference>
<dbReference type="Pfam" id="PF00702">
    <property type="entry name" value="Hydrolase"/>
    <property type="match status" value="1"/>
</dbReference>
<dbReference type="Proteomes" id="UP000236220">
    <property type="component" value="Unassembled WGS sequence"/>
</dbReference>
<evidence type="ECO:0000313" key="1">
    <source>
        <dbReference type="EMBL" id="PNS08443.1"/>
    </source>
</evidence>
<protein>
    <submittedName>
        <fullName evidence="1">HAD-SF-IA-v3: HAD hydrolase, family IA, variant 3</fullName>
    </submittedName>
</protein>
<dbReference type="OrthoDB" id="9797415at2"/>
<dbReference type="AlphaFoldDB" id="A0A2K1Q085"/>
<dbReference type="SUPFAM" id="SSF56784">
    <property type="entry name" value="HAD-like"/>
    <property type="match status" value="1"/>
</dbReference>
<proteinExistence type="predicted"/>
<evidence type="ECO:0000313" key="2">
    <source>
        <dbReference type="Proteomes" id="UP000236220"/>
    </source>
</evidence>
<dbReference type="EMBL" id="NPZB01000001">
    <property type="protein sequence ID" value="PNS08443.1"/>
    <property type="molecule type" value="Genomic_DNA"/>
</dbReference>
<name>A0A2K1Q085_9GAMM</name>
<dbReference type="InterPro" id="IPR023198">
    <property type="entry name" value="PGP-like_dom2"/>
</dbReference>
<dbReference type="PRINTS" id="PR00413">
    <property type="entry name" value="HADHALOGNASE"/>
</dbReference>
<dbReference type="CDD" id="cd02603">
    <property type="entry name" value="HAD_sEH-N_like"/>
    <property type="match status" value="1"/>
</dbReference>
<dbReference type="InterPro" id="IPR006439">
    <property type="entry name" value="HAD-SF_hydro_IA"/>
</dbReference>
<dbReference type="RefSeq" id="WP_103073623.1">
    <property type="nucleotide sequence ID" value="NZ_NPZB01000001.1"/>
</dbReference>
<reference evidence="1 2" key="1">
    <citation type="submission" date="2017-08" db="EMBL/GenBank/DDBJ databases">
        <title>Lysobacter sylvestris genome.</title>
        <authorList>
            <person name="Zhang D.-C."/>
            <person name="Albuquerque L."/>
            <person name="Franca L."/>
            <person name="Froufe H.J.C."/>
            <person name="Barroso C."/>
            <person name="Egas C."/>
            <person name="Da Costa M."/>
            <person name="Margesin R."/>
        </authorList>
    </citation>
    <scope>NUCLEOTIDE SEQUENCE [LARGE SCALE GENOMIC DNA]</scope>
    <source>
        <strain evidence="1 2">AM20-91</strain>
    </source>
</reference>
<gene>
    <name evidence="1" type="ORF">Lysil_0072</name>
</gene>
<dbReference type="NCBIfam" id="TIGR01549">
    <property type="entry name" value="HAD-SF-IA-v1"/>
    <property type="match status" value="1"/>
</dbReference>
<dbReference type="PANTHER" id="PTHR43611:SF3">
    <property type="entry name" value="FLAVIN MONONUCLEOTIDE HYDROLASE 1, CHLOROPLATIC"/>
    <property type="match status" value="1"/>
</dbReference>
<dbReference type="NCBIfam" id="TIGR01509">
    <property type="entry name" value="HAD-SF-IA-v3"/>
    <property type="match status" value="1"/>
</dbReference>
<dbReference type="SFLD" id="SFLDS00003">
    <property type="entry name" value="Haloacid_Dehalogenase"/>
    <property type="match status" value="1"/>
</dbReference>
<dbReference type="PANTHER" id="PTHR43611">
    <property type="entry name" value="ALPHA-D-GLUCOSE 1-PHOSPHATE PHOSPHATASE"/>
    <property type="match status" value="1"/>
</dbReference>
<dbReference type="SFLD" id="SFLDG01129">
    <property type="entry name" value="C1.5:_HAD__Beta-PGM__Phosphata"/>
    <property type="match status" value="1"/>
</dbReference>
<organism evidence="1 2">
    <name type="scientific">Solilutibacter silvestris</name>
    <dbReference type="NCBI Taxonomy" id="1645665"/>
    <lineage>
        <taxon>Bacteria</taxon>
        <taxon>Pseudomonadati</taxon>
        <taxon>Pseudomonadota</taxon>
        <taxon>Gammaproteobacteria</taxon>
        <taxon>Lysobacterales</taxon>
        <taxon>Lysobacteraceae</taxon>
        <taxon>Solilutibacter</taxon>
    </lineage>
</organism>
<comment type="caution">
    <text evidence="1">The sequence shown here is derived from an EMBL/GenBank/DDBJ whole genome shotgun (WGS) entry which is preliminary data.</text>
</comment>
<dbReference type="GO" id="GO:0016787">
    <property type="term" value="F:hydrolase activity"/>
    <property type="evidence" value="ECO:0007669"/>
    <property type="project" value="UniProtKB-KW"/>
</dbReference>
<dbReference type="InterPro" id="IPR023214">
    <property type="entry name" value="HAD_sf"/>
</dbReference>
<accession>A0A2K1Q085</accession>
<keyword evidence="1" id="KW-0378">Hydrolase</keyword>
<keyword evidence="2" id="KW-1185">Reference proteome</keyword>
<sequence>MIAPTCVLFDLDHTLTDYDHERRVQVLAQRIGFSPASVHAELFTSGLERESDLGRFDPREHARAISRRLGVTVTLDDCIVARAAAMTPDPEMIALVQELSGRATLAILTNNGLLVRDHFAAICPEFAGFFGDRVFCSAQLKLAKPDPAIFLACAERLGIAPECILFTDDKAANVDGARAAGLQGQHFRDAATLRAALVENGVLPA</sequence>
<dbReference type="Gene3D" id="3.40.50.1000">
    <property type="entry name" value="HAD superfamily/HAD-like"/>
    <property type="match status" value="1"/>
</dbReference>
<dbReference type="Gene3D" id="1.10.150.240">
    <property type="entry name" value="Putative phosphatase, domain 2"/>
    <property type="match status" value="1"/>
</dbReference>